<feature type="transmembrane region" description="Helical" evidence="1">
    <location>
        <begin position="35"/>
        <end position="54"/>
    </location>
</feature>
<reference evidence="3" key="1">
    <citation type="journal article" date="2011" name="MBio">
        <title>Novel metabolic attributes of the genus Cyanothece, comprising a group of unicellular nitrogen-fixing Cyanobacteria.</title>
        <authorList>
            <person name="Bandyopadhyay A."/>
            <person name="Elvitigala T."/>
            <person name="Welsh E."/>
            <person name="Stockel J."/>
            <person name="Liberton M."/>
            <person name="Min H."/>
            <person name="Sherman L.A."/>
            <person name="Pakrasi H.B."/>
        </authorList>
    </citation>
    <scope>NUCLEOTIDE SEQUENCE [LARGE SCALE GENOMIC DNA]</scope>
    <source>
        <strain evidence="3">PCC 7424</strain>
    </source>
</reference>
<sequence>MDKRKYFQQIFQKNKKQFLFLEDFIFFQKKQIIKFLILLLISAIIYSFGLSNLLKINHFYSIKEALSYPLPAPQNSSNFGLHLKRSMNLLSKSTSQNPNQVKILFYGQSITRGLWWKQIEEDLKKRYPYADIEVKNLAIGGFAAQRLVLNTERDLLSFYPDLIIFHVYGDHIQYEQIILKMRTLTTADIAIQTDHYNRDSNPYQSDQGWTAFMNGRFLPKVAQRYLCELIDIRSAWRQYLIDNSYQPSKLLIDRVHLNEQGNFLMAQLIKPYLISNDKSVDDWPERVKTYQIGQDINFKDGKLNLEFVGNRIDAIVGEGEDIKAEVLIDGKHPSEISDLYRFTRANETSSKDWPWDVAAPFLISWEKPPIDEDWTLIIEDVNSIEQEEKKELNFTFSVTGSKTGADGQGSNTEKFVSNSGRVVIEPFSWILSSRYPSPIKSGYTLKFKSLLLGTDVYEAPTIKDNNHELTITLAQGLKNTKHHLQLIPNKKGLVPIKAIRVYRPPLNETNIKKPLVADEVIPSSQENE</sequence>
<dbReference type="InterPro" id="IPR036514">
    <property type="entry name" value="SGNH_hydro_sf"/>
</dbReference>
<evidence type="ECO:0008006" key="4">
    <source>
        <dbReference type="Google" id="ProtNLM"/>
    </source>
</evidence>
<keyword evidence="3" id="KW-1185">Reference proteome</keyword>
<gene>
    <name evidence="2" type="ordered locus">PCC7424_3998</name>
</gene>
<dbReference type="AlphaFoldDB" id="B7KL00"/>
<organism evidence="2 3">
    <name type="scientific">Gloeothece citriformis (strain PCC 7424)</name>
    <name type="common">Cyanothece sp. (strain PCC 7424)</name>
    <dbReference type="NCBI Taxonomy" id="65393"/>
    <lineage>
        <taxon>Bacteria</taxon>
        <taxon>Bacillati</taxon>
        <taxon>Cyanobacteriota</taxon>
        <taxon>Cyanophyceae</taxon>
        <taxon>Oscillatoriophycideae</taxon>
        <taxon>Chroococcales</taxon>
        <taxon>Aphanothecaceae</taxon>
        <taxon>Gloeothece</taxon>
        <taxon>Gloeothece citriformis</taxon>
    </lineage>
</organism>
<accession>B7KL00</accession>
<dbReference type="OrthoDB" id="436882at2"/>
<dbReference type="EMBL" id="CP001291">
    <property type="protein sequence ID" value="ACK72372.1"/>
    <property type="molecule type" value="Genomic_DNA"/>
</dbReference>
<keyword evidence="1" id="KW-1133">Transmembrane helix</keyword>
<evidence type="ECO:0000313" key="2">
    <source>
        <dbReference type="EMBL" id="ACK72372.1"/>
    </source>
</evidence>
<dbReference type="SUPFAM" id="SSF52266">
    <property type="entry name" value="SGNH hydrolase"/>
    <property type="match status" value="1"/>
</dbReference>
<proteinExistence type="predicted"/>
<evidence type="ECO:0000313" key="3">
    <source>
        <dbReference type="Proteomes" id="UP000002384"/>
    </source>
</evidence>
<dbReference type="STRING" id="65393.PCC7424_3998"/>
<dbReference type="eggNOG" id="COG2755">
    <property type="taxonomic scope" value="Bacteria"/>
</dbReference>
<name>B7KL00_GLOC7</name>
<keyword evidence="1" id="KW-0812">Transmembrane</keyword>
<evidence type="ECO:0000256" key="1">
    <source>
        <dbReference type="SAM" id="Phobius"/>
    </source>
</evidence>
<dbReference type="Gene3D" id="3.40.50.1110">
    <property type="entry name" value="SGNH hydrolase"/>
    <property type="match status" value="2"/>
</dbReference>
<dbReference type="Proteomes" id="UP000002384">
    <property type="component" value="Chromosome"/>
</dbReference>
<dbReference type="KEGG" id="cyc:PCC7424_3998"/>
<protein>
    <recommendedName>
        <fullName evidence="4">SGNH hydrolase-type esterase domain-containing protein</fullName>
    </recommendedName>
</protein>
<keyword evidence="1" id="KW-0472">Membrane</keyword>
<dbReference type="HOGENOM" id="CLU_535115_0_0_3"/>